<keyword evidence="3" id="KW-1185">Reference proteome</keyword>
<evidence type="ECO:0000313" key="2">
    <source>
        <dbReference type="EMBL" id="MFC6645184.1"/>
    </source>
</evidence>
<protein>
    <recommendedName>
        <fullName evidence="4">Aspartyl protease</fullName>
    </recommendedName>
</protein>
<reference evidence="3" key="1">
    <citation type="journal article" date="2019" name="Int. J. Syst. Evol. Microbiol.">
        <title>The Global Catalogue of Microorganisms (GCM) 10K type strain sequencing project: providing services to taxonomists for standard genome sequencing and annotation.</title>
        <authorList>
            <consortium name="The Broad Institute Genomics Platform"/>
            <consortium name="The Broad Institute Genome Sequencing Center for Infectious Disease"/>
            <person name="Wu L."/>
            <person name="Ma J."/>
        </authorList>
    </citation>
    <scope>NUCLEOTIDE SEQUENCE [LARGE SCALE GENOMIC DNA]</scope>
    <source>
        <strain evidence="3">CGMCC 1.16026</strain>
    </source>
</reference>
<comment type="caution">
    <text evidence="2">The sequence shown here is derived from an EMBL/GenBank/DDBJ whole genome shotgun (WGS) entry which is preliminary data.</text>
</comment>
<gene>
    <name evidence="2" type="ORF">ACFQBQ_06195</name>
</gene>
<organism evidence="2 3">
    <name type="scientific">Granulicella cerasi</name>
    <dbReference type="NCBI Taxonomy" id="741063"/>
    <lineage>
        <taxon>Bacteria</taxon>
        <taxon>Pseudomonadati</taxon>
        <taxon>Acidobacteriota</taxon>
        <taxon>Terriglobia</taxon>
        <taxon>Terriglobales</taxon>
        <taxon>Acidobacteriaceae</taxon>
        <taxon>Granulicella</taxon>
    </lineage>
</organism>
<accession>A0ABW1Z7P7</accession>
<dbReference type="InterPro" id="IPR021109">
    <property type="entry name" value="Peptidase_aspartic_dom_sf"/>
</dbReference>
<dbReference type="EMBL" id="JBHSWI010000001">
    <property type="protein sequence ID" value="MFC6645184.1"/>
    <property type="molecule type" value="Genomic_DNA"/>
</dbReference>
<evidence type="ECO:0000313" key="3">
    <source>
        <dbReference type="Proteomes" id="UP001596391"/>
    </source>
</evidence>
<dbReference type="Proteomes" id="UP001596391">
    <property type="component" value="Unassembled WGS sequence"/>
</dbReference>
<dbReference type="PROSITE" id="PS51257">
    <property type="entry name" value="PROKAR_LIPOPROTEIN"/>
    <property type="match status" value="1"/>
</dbReference>
<name>A0ABW1Z7P7_9BACT</name>
<feature type="signal peptide" evidence="1">
    <location>
        <begin position="1"/>
        <end position="27"/>
    </location>
</feature>
<sequence length="347" mass="35001">MISTLARLSAVACIAALSGCSSNSNTASMGAYTDNYGSYSQTYTVPYVGSPDFSNLTTTLKVSVQVNGGTTSSYTVDTGSVGVVVPASEIPNLPSNGTVGSLTYSSSGLKLTGTWVTLPVSFPSATFSGGGSRIATANVPVLAVTSGTCTGSGVNSANCTGAIPHMLGVGYGRGTDLTTSPPYNAFLNLAEMTAGTMRRGYSIARTGITLGITTTSASGFAMQKLTSAGTPASGSKNDWTTVSGSFTVGSGGPYSGTILLDTGLLNMIVEDASLPQSGTLSKGTKMGVTIGNQNYSFAVTDGGVQTPTSVSYASASHGTFMNTGLRALGHFDYLFDADGGYAGLRPE</sequence>
<keyword evidence="1" id="KW-0732">Signal</keyword>
<evidence type="ECO:0008006" key="4">
    <source>
        <dbReference type="Google" id="ProtNLM"/>
    </source>
</evidence>
<evidence type="ECO:0000256" key="1">
    <source>
        <dbReference type="SAM" id="SignalP"/>
    </source>
</evidence>
<dbReference type="RefSeq" id="WP_263371573.1">
    <property type="nucleotide sequence ID" value="NZ_JAGSYD010000003.1"/>
</dbReference>
<dbReference type="Gene3D" id="2.40.70.10">
    <property type="entry name" value="Acid Proteases"/>
    <property type="match status" value="1"/>
</dbReference>
<feature type="chain" id="PRO_5045693050" description="Aspartyl protease" evidence="1">
    <location>
        <begin position="28"/>
        <end position="347"/>
    </location>
</feature>
<proteinExistence type="predicted"/>